<dbReference type="InterPro" id="IPR011011">
    <property type="entry name" value="Znf_FYVE_PHD"/>
</dbReference>
<organism evidence="1 2">
    <name type="scientific">Nitrospira moscoviensis</name>
    <dbReference type="NCBI Taxonomy" id="42253"/>
    <lineage>
        <taxon>Bacteria</taxon>
        <taxon>Pseudomonadati</taxon>
        <taxon>Nitrospirota</taxon>
        <taxon>Nitrospiria</taxon>
        <taxon>Nitrospirales</taxon>
        <taxon>Nitrospiraceae</taxon>
        <taxon>Nitrospira</taxon>
    </lineage>
</organism>
<dbReference type="STRING" id="42253.NITMOv2_0580"/>
<dbReference type="PATRIC" id="fig|42253.5.peg.574"/>
<dbReference type="AlphaFoldDB" id="A0A0K2G7S0"/>
<keyword evidence="2" id="KW-1185">Reference proteome</keyword>
<dbReference type="SUPFAM" id="SSF57903">
    <property type="entry name" value="FYVE/PHD zinc finger"/>
    <property type="match status" value="1"/>
</dbReference>
<dbReference type="KEGG" id="nmv:NITMOv2_0580"/>
<dbReference type="RefSeq" id="WP_145976146.1">
    <property type="nucleotide sequence ID" value="NZ_CP011801.1"/>
</dbReference>
<dbReference type="Proteomes" id="UP000069205">
    <property type="component" value="Chromosome"/>
</dbReference>
<sequence length="96" mass="10600">MSIRKAGGDWEPMLLPIEPRHCKVCQQGLYRDKTMFRGGWSRCTVCDEFVHYSCLASGKVSFLKARPRICKACRAAQEGISAPSPTKVDTPVPVGS</sequence>
<name>A0A0K2G7S0_NITMO</name>
<accession>A0A0K2G7S0</accession>
<evidence type="ECO:0000313" key="1">
    <source>
        <dbReference type="EMBL" id="ALA57016.1"/>
    </source>
</evidence>
<protein>
    <submittedName>
        <fullName evidence="1">Uncharacterized protein</fullName>
    </submittedName>
</protein>
<gene>
    <name evidence="1" type="ORF">NITMOv2_0580</name>
</gene>
<reference evidence="1 2" key="1">
    <citation type="journal article" date="2015" name="Proc. Natl. Acad. Sci. U.S.A.">
        <title>Expanded metabolic versatility of ubiquitous nitrite-oxidizing bacteria from the genus Nitrospira.</title>
        <authorList>
            <person name="Koch H."/>
            <person name="Lucker S."/>
            <person name="Albertsen M."/>
            <person name="Kitzinger K."/>
            <person name="Herbold C."/>
            <person name="Spieck E."/>
            <person name="Nielsen P.H."/>
            <person name="Wagner M."/>
            <person name="Daims H."/>
        </authorList>
    </citation>
    <scope>NUCLEOTIDE SEQUENCE [LARGE SCALE GENOMIC DNA]</scope>
    <source>
        <strain evidence="1 2">NSP M-1</strain>
    </source>
</reference>
<evidence type="ECO:0000313" key="2">
    <source>
        <dbReference type="Proteomes" id="UP000069205"/>
    </source>
</evidence>
<dbReference type="EMBL" id="CP011801">
    <property type="protein sequence ID" value="ALA57016.1"/>
    <property type="molecule type" value="Genomic_DNA"/>
</dbReference>
<dbReference type="OrthoDB" id="9796118at2"/>
<proteinExistence type="predicted"/>